<accession>A0A512L6A7</accession>
<dbReference type="SUPFAM" id="SSF142795">
    <property type="entry name" value="CAC2185-like"/>
    <property type="match status" value="1"/>
</dbReference>
<evidence type="ECO:0000313" key="1">
    <source>
        <dbReference type="EMBL" id="GEP30018.1"/>
    </source>
</evidence>
<name>A0A512L6A7_9PROT</name>
<proteinExistence type="predicted"/>
<dbReference type="Proteomes" id="UP000321337">
    <property type="component" value="Unassembled WGS sequence"/>
</dbReference>
<evidence type="ECO:0000313" key="2">
    <source>
        <dbReference type="Proteomes" id="UP000321337"/>
    </source>
</evidence>
<organism evidence="1 2">
    <name type="scientific">Sulfuriferula plumbiphila</name>
    <dbReference type="NCBI Taxonomy" id="171865"/>
    <lineage>
        <taxon>Bacteria</taxon>
        <taxon>Pseudomonadati</taxon>
        <taxon>Pseudomonadota</taxon>
        <taxon>Betaproteobacteria</taxon>
        <taxon>Nitrosomonadales</taxon>
        <taxon>Sulfuricellaceae</taxon>
        <taxon>Sulfuriferula</taxon>
    </lineage>
</organism>
<dbReference type="InterPro" id="IPR037226">
    <property type="entry name" value="CAC2185-like_sf"/>
</dbReference>
<dbReference type="InterPro" id="IPR015037">
    <property type="entry name" value="DUF1919"/>
</dbReference>
<protein>
    <submittedName>
        <fullName evidence="1">Uncharacterized protein</fullName>
    </submittedName>
</protein>
<dbReference type="Pfam" id="PF08942">
    <property type="entry name" value="DUF1919"/>
    <property type="match status" value="1"/>
</dbReference>
<dbReference type="EMBL" id="BKAD01000010">
    <property type="protein sequence ID" value="GEP30018.1"/>
    <property type="molecule type" value="Genomic_DNA"/>
</dbReference>
<gene>
    <name evidence="1" type="ORF">TPL01_11560</name>
</gene>
<reference evidence="1 2" key="1">
    <citation type="submission" date="2019-07" db="EMBL/GenBank/DDBJ databases">
        <title>Whole genome shotgun sequence of Thiobacillus plumbophilus NBRC 107929.</title>
        <authorList>
            <person name="Hosoyama A."/>
            <person name="Uohara A."/>
            <person name="Ohji S."/>
            <person name="Ichikawa N."/>
        </authorList>
    </citation>
    <scope>NUCLEOTIDE SEQUENCE [LARGE SCALE GENOMIC DNA]</scope>
    <source>
        <strain evidence="1 2">NBRC 107929</strain>
    </source>
</reference>
<comment type="caution">
    <text evidence="1">The sequence shown here is derived from an EMBL/GenBank/DDBJ whole genome shotgun (WGS) entry which is preliminary data.</text>
</comment>
<sequence>MATQYRSPTVGLYFNPADYLSFISDLQKLLDADLELDKSGSEQTGELYSQWHRLNGALFLTMLKGLAA</sequence>
<keyword evidence="2" id="KW-1185">Reference proteome</keyword>
<dbReference type="AlphaFoldDB" id="A0A512L6A7"/>